<protein>
    <submittedName>
        <fullName evidence="6">LysR family transcriptional regulator</fullName>
    </submittedName>
</protein>
<comment type="caution">
    <text evidence="6">The sequence shown here is derived from an EMBL/GenBank/DDBJ whole genome shotgun (WGS) entry which is preliminary data.</text>
</comment>
<evidence type="ECO:0000256" key="4">
    <source>
        <dbReference type="ARBA" id="ARBA00023163"/>
    </source>
</evidence>
<dbReference type="Proteomes" id="UP001524460">
    <property type="component" value="Unassembled WGS sequence"/>
</dbReference>
<keyword evidence="3" id="KW-0238">DNA-binding</keyword>
<dbReference type="InterPro" id="IPR000847">
    <property type="entry name" value="LysR_HTH_N"/>
</dbReference>
<reference evidence="6 7" key="1">
    <citation type="submission" date="2022-07" db="EMBL/GenBank/DDBJ databases">
        <title>Photobacterium pectinilyticum sp. nov., a marine bacterium isolated from surface seawater of Qingdao offshore.</title>
        <authorList>
            <person name="Wang X."/>
        </authorList>
    </citation>
    <scope>NUCLEOTIDE SEQUENCE [LARGE SCALE GENOMIC DNA]</scope>
    <source>
        <strain evidence="6 7">ZSDE20</strain>
    </source>
</reference>
<organism evidence="6 7">
    <name type="scientific">Photobacterium pectinilyticum</name>
    <dbReference type="NCBI Taxonomy" id="2906793"/>
    <lineage>
        <taxon>Bacteria</taxon>
        <taxon>Pseudomonadati</taxon>
        <taxon>Pseudomonadota</taxon>
        <taxon>Gammaproteobacteria</taxon>
        <taxon>Vibrionales</taxon>
        <taxon>Vibrionaceae</taxon>
        <taxon>Photobacterium</taxon>
    </lineage>
</organism>
<sequence length="297" mass="33069">MDVRFLSSIVEVVEVGSIAEAARNQNLTSAAISQRIKSLETTLGCQLLNRTGHSAKPTAKCLKLLPRFKRIISEVEAIPGDIDEVGLSGELRVGAISTVLLGVLPKVLQELSYTAPDLKIKITPGTSTDLYRKLTDKKIDVSLTVNPPFVTPKNIKKEVIYFEELGLIHTHKNAPNLKELIASQPYIQYDKLSWGGRLVERYLYDNQLTVTPVCEIDSLESISIMVQQGMGVSLIPMWKGMKNLFNNLEVIPVKDKRYQRHITLLSHLQIGKEPLIKVFNKAVLTQVGDSRKPDSAK</sequence>
<dbReference type="InterPro" id="IPR036388">
    <property type="entry name" value="WH-like_DNA-bd_sf"/>
</dbReference>
<dbReference type="PROSITE" id="PS50931">
    <property type="entry name" value="HTH_LYSR"/>
    <property type="match status" value="1"/>
</dbReference>
<dbReference type="Gene3D" id="1.10.10.10">
    <property type="entry name" value="Winged helix-like DNA-binding domain superfamily/Winged helix DNA-binding domain"/>
    <property type="match status" value="1"/>
</dbReference>
<evidence type="ECO:0000256" key="1">
    <source>
        <dbReference type="ARBA" id="ARBA00009437"/>
    </source>
</evidence>
<dbReference type="Pfam" id="PF03466">
    <property type="entry name" value="LysR_substrate"/>
    <property type="match status" value="1"/>
</dbReference>
<dbReference type="RefSeq" id="WP_255045304.1">
    <property type="nucleotide sequence ID" value="NZ_JANEYT010000122.1"/>
</dbReference>
<dbReference type="InterPro" id="IPR036390">
    <property type="entry name" value="WH_DNA-bd_sf"/>
</dbReference>
<evidence type="ECO:0000313" key="7">
    <source>
        <dbReference type="Proteomes" id="UP001524460"/>
    </source>
</evidence>
<feature type="domain" description="HTH lysR-type" evidence="5">
    <location>
        <begin position="1"/>
        <end position="58"/>
    </location>
</feature>
<dbReference type="PANTHER" id="PTHR30419">
    <property type="entry name" value="HTH-TYPE TRANSCRIPTIONAL REGULATOR YBHD"/>
    <property type="match status" value="1"/>
</dbReference>
<evidence type="ECO:0000313" key="6">
    <source>
        <dbReference type="EMBL" id="MCQ1061198.1"/>
    </source>
</evidence>
<dbReference type="Gene3D" id="3.40.190.10">
    <property type="entry name" value="Periplasmic binding protein-like II"/>
    <property type="match status" value="2"/>
</dbReference>
<gene>
    <name evidence="6" type="ORF">NHN17_24495</name>
</gene>
<dbReference type="InterPro" id="IPR005119">
    <property type="entry name" value="LysR_subst-bd"/>
</dbReference>
<dbReference type="Pfam" id="PF00126">
    <property type="entry name" value="HTH_1"/>
    <property type="match status" value="1"/>
</dbReference>
<evidence type="ECO:0000256" key="3">
    <source>
        <dbReference type="ARBA" id="ARBA00023125"/>
    </source>
</evidence>
<keyword evidence="2" id="KW-0805">Transcription regulation</keyword>
<dbReference type="SUPFAM" id="SSF46785">
    <property type="entry name" value="Winged helix' DNA-binding domain"/>
    <property type="match status" value="1"/>
</dbReference>
<dbReference type="SUPFAM" id="SSF53850">
    <property type="entry name" value="Periplasmic binding protein-like II"/>
    <property type="match status" value="1"/>
</dbReference>
<dbReference type="InterPro" id="IPR050950">
    <property type="entry name" value="HTH-type_LysR_regulators"/>
</dbReference>
<dbReference type="EMBL" id="JANEYT010000122">
    <property type="protein sequence ID" value="MCQ1061198.1"/>
    <property type="molecule type" value="Genomic_DNA"/>
</dbReference>
<keyword evidence="4" id="KW-0804">Transcription</keyword>
<keyword evidence="7" id="KW-1185">Reference proteome</keyword>
<name>A0ABT1N8Y4_9GAMM</name>
<evidence type="ECO:0000256" key="2">
    <source>
        <dbReference type="ARBA" id="ARBA00023015"/>
    </source>
</evidence>
<proteinExistence type="inferred from homology"/>
<accession>A0ABT1N8Y4</accession>
<comment type="similarity">
    <text evidence="1">Belongs to the LysR transcriptional regulatory family.</text>
</comment>
<evidence type="ECO:0000259" key="5">
    <source>
        <dbReference type="PROSITE" id="PS50931"/>
    </source>
</evidence>